<dbReference type="PANTHER" id="PTHR16047:SF7">
    <property type="entry name" value="E3 UBIQUITIN-PROTEIN LIGASE RFWD3"/>
    <property type="match status" value="1"/>
</dbReference>
<dbReference type="PANTHER" id="PTHR16047">
    <property type="entry name" value="RFWD3 PROTEIN"/>
    <property type="match status" value="1"/>
</dbReference>
<feature type="region of interest" description="Disordered" evidence="6">
    <location>
        <begin position="452"/>
        <end position="503"/>
    </location>
</feature>
<gene>
    <name evidence="8" type="ORF">AX774_g2890</name>
</gene>
<dbReference type="SMART" id="SM00184">
    <property type="entry name" value="RING"/>
    <property type="match status" value="1"/>
</dbReference>
<dbReference type="GO" id="GO:0005634">
    <property type="term" value="C:nucleus"/>
    <property type="evidence" value="ECO:0007669"/>
    <property type="project" value="InterPro"/>
</dbReference>
<evidence type="ECO:0000256" key="1">
    <source>
        <dbReference type="ARBA" id="ARBA00022723"/>
    </source>
</evidence>
<dbReference type="InterPro" id="IPR013083">
    <property type="entry name" value="Znf_RING/FYVE/PHD"/>
</dbReference>
<feature type="non-terminal residue" evidence="8">
    <location>
        <position position="1050"/>
    </location>
</feature>
<dbReference type="AlphaFoldDB" id="A0A1R1PRJ8"/>
<feature type="domain" description="RING-type" evidence="7">
    <location>
        <begin position="755"/>
        <end position="828"/>
    </location>
</feature>
<dbReference type="Proteomes" id="UP000188320">
    <property type="component" value="Unassembled WGS sequence"/>
</dbReference>
<name>A0A1R1PRJ8_ZANCU</name>
<reference evidence="9" key="1">
    <citation type="submission" date="2017-01" db="EMBL/GenBank/DDBJ databases">
        <authorList>
            <person name="Wang Y."/>
            <person name="White M."/>
            <person name="Kvist S."/>
            <person name="Moncalvo J.-M."/>
        </authorList>
    </citation>
    <scope>NUCLEOTIDE SEQUENCE [LARGE SCALE GENOMIC DNA]</scope>
    <source>
        <strain evidence="9">COL-18-3</strain>
    </source>
</reference>
<evidence type="ECO:0000313" key="8">
    <source>
        <dbReference type="EMBL" id="OMH83587.1"/>
    </source>
</evidence>
<feature type="compositionally biased region" description="Low complexity" evidence="6">
    <location>
        <begin position="474"/>
        <end position="501"/>
    </location>
</feature>
<dbReference type="GO" id="GO:0036297">
    <property type="term" value="P:interstrand cross-link repair"/>
    <property type="evidence" value="ECO:0007669"/>
    <property type="project" value="InterPro"/>
</dbReference>
<feature type="compositionally biased region" description="Polar residues" evidence="6">
    <location>
        <begin position="30"/>
        <end position="45"/>
    </location>
</feature>
<keyword evidence="1" id="KW-0479">Metal-binding</keyword>
<dbReference type="GO" id="GO:0016567">
    <property type="term" value="P:protein ubiquitination"/>
    <property type="evidence" value="ECO:0007669"/>
    <property type="project" value="InterPro"/>
</dbReference>
<evidence type="ECO:0000256" key="5">
    <source>
        <dbReference type="SAM" id="Coils"/>
    </source>
</evidence>
<evidence type="ECO:0000256" key="6">
    <source>
        <dbReference type="SAM" id="MobiDB-lite"/>
    </source>
</evidence>
<feature type="compositionally biased region" description="Polar residues" evidence="6">
    <location>
        <begin position="454"/>
        <end position="463"/>
    </location>
</feature>
<dbReference type="SUPFAM" id="SSF57850">
    <property type="entry name" value="RING/U-box"/>
    <property type="match status" value="1"/>
</dbReference>
<feature type="compositionally biased region" description="Polar residues" evidence="6">
    <location>
        <begin position="1"/>
        <end position="21"/>
    </location>
</feature>
<dbReference type="GO" id="GO:0004842">
    <property type="term" value="F:ubiquitin-protein transferase activity"/>
    <property type="evidence" value="ECO:0007669"/>
    <property type="project" value="InterPro"/>
</dbReference>
<feature type="compositionally biased region" description="Basic and acidic residues" evidence="6">
    <location>
        <begin position="688"/>
        <end position="703"/>
    </location>
</feature>
<evidence type="ECO:0000256" key="2">
    <source>
        <dbReference type="ARBA" id="ARBA00022771"/>
    </source>
</evidence>
<evidence type="ECO:0000313" key="9">
    <source>
        <dbReference type="Proteomes" id="UP000188320"/>
    </source>
</evidence>
<feature type="compositionally biased region" description="Acidic residues" evidence="6">
    <location>
        <begin position="673"/>
        <end position="687"/>
    </location>
</feature>
<sequence length="1050" mass="116954">MYSTPTKSQSTKSHTPSQETAPHTEHQDSNENVSMSQQSHNNTNTAAGIDNVLSIVNISPFKPSNPLVSTTNSPQRILPHILQLQHTTTVDKLSQYTHEHNHNINMNNNQSNQHANTFVFQPISLYDKQQHDQQEQQEFCYSSGNNADFGPKISKSKSLFAERPTTTDLDINNSSFAQHENTDQQSSLYINKNGVSTSGYRNPLFKNATFYEYNPSNYFKNDATHVLDKDTAHDSIYTGIKRKSKDHENAHEAVHLDDICYIDTEGDQVGLSTSENYQTAPLDTSFSGLRGNFSEDMQLVTRGVSSPSTPAKTPVDRLYSQVKRHLLTGSSDESEYFRLFDSFNMVEHLENNNQVKVVNYYISNERTRFYFGKCFKSKRIITTIDGVELSKNDELEIFKREYSGIVDKLNGDPALLNTEIMKMRKKKKKKRGKRMSREGSLLGIQTEKDFIDISSDSTDNQDSCLDMDSDSDMGSDSGSAVSPDSDVGSDSSTSSGSDIGGEMSISVVIKNMKGYMNNRGRKTNKNDSDKNDGDRVDDNDGLANESENIDDSAAASGSGDDSHTVSNAESTDDIDDVDGNRIFPQNNTGENGAKSVSNLISASISLDHNHHLSHLGNLQNSNENISTPTSKVSKLIEMINSSRKSDISSSKVGMQRDGKQAKIYSICGDIDSDNSEEDNFGGDGDGDGDIKTSRAEDNQESQHESLFFNKYKCQEYPKLKIEKPSTPKEEEKNDKVTDKPFVVESDNTYKEKPQCPICYEHYSTEAEFRPVSLKCGHVYCKKCTYKWFCTTIRNQKSSGHGNSIHAGINSKQRIKPTRTSRAKCPRCNRQSQFGDLREIYPNCLIAIDTEKLDTANRNYQAATSENTVLRVRISNLEAELNRYKIELATLRNRLGRVYDSADHQGGSDGECGGSHQAQTYINDNSNCGDYGSGSGSGNGKKELTINKNAYTSDGFCSIDDFSLHSDDLMLENNDNSNINENSGSSRNDDVRDEYPNNTKHMTFTLGSTVTMSPNAPTKDYLRVLLINENYGNVGKIFAGVYNDKVGKNFI</sequence>
<comment type="caution">
    <text evidence="8">The sequence shown here is derived from an EMBL/GenBank/DDBJ whole genome shotgun (WGS) entry which is preliminary data.</text>
</comment>
<dbReference type="PROSITE" id="PS50089">
    <property type="entry name" value="ZF_RING_2"/>
    <property type="match status" value="1"/>
</dbReference>
<dbReference type="GO" id="GO:0008270">
    <property type="term" value="F:zinc ion binding"/>
    <property type="evidence" value="ECO:0007669"/>
    <property type="project" value="UniProtKB-KW"/>
</dbReference>
<dbReference type="EMBL" id="LSSK01000356">
    <property type="protein sequence ID" value="OMH83587.1"/>
    <property type="molecule type" value="Genomic_DNA"/>
</dbReference>
<evidence type="ECO:0000256" key="4">
    <source>
        <dbReference type="PROSITE-ProRule" id="PRU00175"/>
    </source>
</evidence>
<feature type="region of interest" description="Disordered" evidence="6">
    <location>
        <begin position="515"/>
        <end position="594"/>
    </location>
</feature>
<protein>
    <recommendedName>
        <fullName evidence="7">RING-type domain-containing protein</fullName>
    </recommendedName>
</protein>
<dbReference type="InterPro" id="IPR037381">
    <property type="entry name" value="RFWD3"/>
</dbReference>
<feature type="compositionally biased region" description="Basic and acidic residues" evidence="6">
    <location>
        <begin position="524"/>
        <end position="538"/>
    </location>
</feature>
<feature type="coiled-coil region" evidence="5">
    <location>
        <begin position="859"/>
        <end position="893"/>
    </location>
</feature>
<feature type="region of interest" description="Disordered" evidence="6">
    <location>
        <begin position="1"/>
        <end position="45"/>
    </location>
</feature>
<feature type="region of interest" description="Disordered" evidence="6">
    <location>
        <begin position="673"/>
        <end position="703"/>
    </location>
</feature>
<feature type="region of interest" description="Disordered" evidence="6">
    <location>
        <begin position="972"/>
        <end position="993"/>
    </location>
</feature>
<keyword evidence="3" id="KW-0862">Zinc</keyword>
<organism evidence="8 9">
    <name type="scientific">Zancudomyces culisetae</name>
    <name type="common">Gut fungus</name>
    <name type="synonym">Smittium culisetae</name>
    <dbReference type="NCBI Taxonomy" id="1213189"/>
    <lineage>
        <taxon>Eukaryota</taxon>
        <taxon>Fungi</taxon>
        <taxon>Fungi incertae sedis</taxon>
        <taxon>Zoopagomycota</taxon>
        <taxon>Kickxellomycotina</taxon>
        <taxon>Harpellomycetes</taxon>
        <taxon>Harpellales</taxon>
        <taxon>Legeriomycetaceae</taxon>
        <taxon>Zancudomyces</taxon>
    </lineage>
</organism>
<dbReference type="Pfam" id="PF13445">
    <property type="entry name" value="zf-RING_UBOX"/>
    <property type="match status" value="1"/>
</dbReference>
<keyword evidence="5" id="KW-0175">Coiled coil</keyword>
<evidence type="ECO:0000256" key="3">
    <source>
        <dbReference type="ARBA" id="ARBA00022833"/>
    </source>
</evidence>
<proteinExistence type="predicted"/>
<feature type="compositionally biased region" description="Polar residues" evidence="6">
    <location>
        <begin position="583"/>
        <end position="594"/>
    </location>
</feature>
<dbReference type="InterPro" id="IPR001841">
    <property type="entry name" value="Znf_RING"/>
</dbReference>
<dbReference type="InterPro" id="IPR027370">
    <property type="entry name" value="Znf-RING_euk"/>
</dbReference>
<dbReference type="OrthoDB" id="8062037at2759"/>
<dbReference type="Gene3D" id="3.30.40.10">
    <property type="entry name" value="Zinc/RING finger domain, C3HC4 (zinc finger)"/>
    <property type="match status" value="1"/>
</dbReference>
<evidence type="ECO:0000259" key="7">
    <source>
        <dbReference type="PROSITE" id="PS50089"/>
    </source>
</evidence>
<keyword evidence="9" id="KW-1185">Reference proteome</keyword>
<accession>A0A1R1PRJ8</accession>
<feature type="compositionally biased region" description="Low complexity" evidence="6">
    <location>
        <begin position="972"/>
        <end position="985"/>
    </location>
</feature>
<keyword evidence="2 4" id="KW-0863">Zinc-finger</keyword>